<dbReference type="Proteomes" id="UP000626109">
    <property type="component" value="Unassembled WGS sequence"/>
</dbReference>
<evidence type="ECO:0008006" key="5">
    <source>
        <dbReference type="Google" id="ProtNLM"/>
    </source>
</evidence>
<accession>A0A813JCQ9</accession>
<reference evidence="2" key="1">
    <citation type="submission" date="2021-02" db="EMBL/GenBank/DDBJ databases">
        <authorList>
            <person name="Dougan E. K."/>
            <person name="Rhodes N."/>
            <person name="Thang M."/>
            <person name="Chan C."/>
        </authorList>
    </citation>
    <scope>NUCLEOTIDE SEQUENCE</scope>
</reference>
<evidence type="ECO:0000256" key="1">
    <source>
        <dbReference type="SAM" id="SignalP"/>
    </source>
</evidence>
<dbReference type="AlphaFoldDB" id="A0A813JCQ9"/>
<feature type="signal peptide" evidence="1">
    <location>
        <begin position="1"/>
        <end position="19"/>
    </location>
</feature>
<dbReference type="EMBL" id="CAJNNW010026171">
    <property type="protein sequence ID" value="CAE8683204.1"/>
    <property type="molecule type" value="Genomic_DNA"/>
</dbReference>
<dbReference type="InterPro" id="IPR029063">
    <property type="entry name" value="SAM-dependent_MTases_sf"/>
</dbReference>
<keyword evidence="1" id="KW-0732">Signal</keyword>
<organism evidence="2 4">
    <name type="scientific">Polarella glacialis</name>
    <name type="common">Dinoflagellate</name>
    <dbReference type="NCBI Taxonomy" id="89957"/>
    <lineage>
        <taxon>Eukaryota</taxon>
        <taxon>Sar</taxon>
        <taxon>Alveolata</taxon>
        <taxon>Dinophyceae</taxon>
        <taxon>Suessiales</taxon>
        <taxon>Suessiaceae</taxon>
        <taxon>Polarella</taxon>
    </lineage>
</organism>
<dbReference type="Gene3D" id="3.40.50.150">
    <property type="entry name" value="Vaccinia Virus protein VP39"/>
    <property type="match status" value="1"/>
</dbReference>
<dbReference type="SUPFAM" id="SSF53335">
    <property type="entry name" value="S-adenosyl-L-methionine-dependent methyltransferases"/>
    <property type="match status" value="1"/>
</dbReference>
<evidence type="ECO:0000313" key="2">
    <source>
        <dbReference type="EMBL" id="CAE8678950.1"/>
    </source>
</evidence>
<proteinExistence type="predicted"/>
<evidence type="ECO:0000313" key="3">
    <source>
        <dbReference type="EMBL" id="CAE8683204.1"/>
    </source>
</evidence>
<sequence length="355" mass="39828">MIMTLFWQLGLISVLRSAAQDISEEQARTCWDDPSFHPAFCCHPRFGSDGFHECWEGMYTAKLCCNETLWSPSLVLSFHQSLQASWANRCGRKDINEKGIPWHWKDGIGWELMYFFMYLRAGVHSPNQVPAAEIAGFLNPEMPLKQRLVELLVRDVLGRNIESPRSARILDIGAGPMSQVGYIWPGVDVEVVVADALACEYDQIRLDIGLAIPPQAVPRVATAETLVGIFGGGAFDIVHCSNSLDHAYDPLLGVEQMLGVVKLGRPVLLQHKINEGQKNEYGGMHQWNFEVQDGRFIIWRPADEKRGIVAERMDVASHLVAKGLIAVDGIEFRDMNNPYGKPGWVEIVLWRSTTL</sequence>
<dbReference type="EMBL" id="CAJNNW010025725">
    <property type="protein sequence ID" value="CAE8678950.1"/>
    <property type="molecule type" value="Genomic_DNA"/>
</dbReference>
<comment type="caution">
    <text evidence="2">The sequence shown here is derived from an EMBL/GenBank/DDBJ whole genome shotgun (WGS) entry which is preliminary data.</text>
</comment>
<evidence type="ECO:0000313" key="4">
    <source>
        <dbReference type="Proteomes" id="UP000626109"/>
    </source>
</evidence>
<protein>
    <recommendedName>
        <fullName evidence="5">Methyltransferase type 11 domain-containing protein</fullName>
    </recommendedName>
</protein>
<name>A0A813JCQ9_POLGL</name>
<feature type="chain" id="PRO_5036222170" description="Methyltransferase type 11 domain-containing protein" evidence="1">
    <location>
        <begin position="20"/>
        <end position="355"/>
    </location>
</feature>
<gene>
    <name evidence="2" type="ORF">PGLA2088_LOCUS21101</name>
    <name evidence="3" type="ORF">PGLA2088_LOCUS23338</name>
</gene>